<name>A0A0W0WDZ0_9GAMM</name>
<dbReference type="AlphaFoldDB" id="A0A0W0WDZ0"/>
<dbReference type="Gene3D" id="3.20.20.150">
    <property type="entry name" value="Divalent-metal-dependent TIM barrel enzymes"/>
    <property type="match status" value="1"/>
</dbReference>
<dbReference type="PATRIC" id="fig|454.4.peg.764"/>
<evidence type="ECO:0000313" key="1">
    <source>
        <dbReference type="EMBL" id="KTD30530.1"/>
    </source>
</evidence>
<sequence>MSFKALKRAGLGLRTEFSDELLNCTDKAVDFLEIAPENWMNMGGKRVKALKEFSKRYPLVAHGLSLSIGGPAPLDCSFIEALDDFFKTYQIDCYSEHLSYCSDSRGYFHDLLPIPFTRDAIDYVSQRMISVQQALQRQIAFENSSYYYAPGQQMPEIEFIKAILEQSDCLMLLDVNNVYVNSANHNYDPYAFIREIPSEKIAYIHIAGHEQREPDLIIDTHGAQVIDPVWDLLRHTYECHGIKPTLLERDSDIPPLNALLNETQKIYSIQSMEAEA</sequence>
<dbReference type="InterPro" id="IPR007801">
    <property type="entry name" value="MbnB/TglH/ChrH"/>
</dbReference>
<dbReference type="STRING" id="454.Lisr_0712"/>
<dbReference type="EMBL" id="LNYH01000030">
    <property type="protein sequence ID" value="KTD30530.1"/>
    <property type="molecule type" value="Genomic_DNA"/>
</dbReference>
<comment type="caution">
    <text evidence="1">The sequence shown here is derived from an EMBL/GenBank/DDBJ whole genome shotgun (WGS) entry which is preliminary data.</text>
</comment>
<protein>
    <submittedName>
        <fullName evidence="1">Uncharacterized protein</fullName>
    </submittedName>
</protein>
<dbReference type="Proteomes" id="UP000054761">
    <property type="component" value="Unassembled WGS sequence"/>
</dbReference>
<dbReference type="RefSeq" id="WP_058501091.1">
    <property type="nucleotide sequence ID" value="NZ_CAAAJA010000059.1"/>
</dbReference>
<dbReference type="PANTHER" id="PTHR42194:SF1">
    <property type="entry name" value="UPF0276 PROTEIN HI_1600"/>
    <property type="match status" value="1"/>
</dbReference>
<dbReference type="PANTHER" id="PTHR42194">
    <property type="entry name" value="UPF0276 PROTEIN HI_1600"/>
    <property type="match status" value="1"/>
</dbReference>
<gene>
    <name evidence="1" type="ORF">Lisr_0712</name>
</gene>
<dbReference type="NCBIfam" id="NF003818">
    <property type="entry name" value="PRK05409.1"/>
    <property type="match status" value="1"/>
</dbReference>
<proteinExistence type="predicted"/>
<organism evidence="1 2">
    <name type="scientific">Legionella israelensis</name>
    <dbReference type="NCBI Taxonomy" id="454"/>
    <lineage>
        <taxon>Bacteria</taxon>
        <taxon>Pseudomonadati</taxon>
        <taxon>Pseudomonadota</taxon>
        <taxon>Gammaproteobacteria</taxon>
        <taxon>Legionellales</taxon>
        <taxon>Legionellaceae</taxon>
        <taxon>Legionella</taxon>
    </lineage>
</organism>
<evidence type="ECO:0000313" key="2">
    <source>
        <dbReference type="Proteomes" id="UP000054761"/>
    </source>
</evidence>
<reference evidence="1 2" key="1">
    <citation type="submission" date="2015-11" db="EMBL/GenBank/DDBJ databases">
        <title>Genomic analysis of 38 Legionella species identifies large and diverse effector repertoires.</title>
        <authorList>
            <person name="Burstein D."/>
            <person name="Amaro F."/>
            <person name="Zusman T."/>
            <person name="Lifshitz Z."/>
            <person name="Cohen O."/>
            <person name="Gilbert J.A."/>
            <person name="Pupko T."/>
            <person name="Shuman H.A."/>
            <person name="Segal G."/>
        </authorList>
    </citation>
    <scope>NUCLEOTIDE SEQUENCE [LARGE SCALE GENOMIC DNA]</scope>
    <source>
        <strain evidence="1 2">Bercovier 4</strain>
    </source>
</reference>
<dbReference type="OrthoDB" id="9763101at2"/>
<dbReference type="Pfam" id="PF05114">
    <property type="entry name" value="MbnB_TglH_ChrH"/>
    <property type="match status" value="1"/>
</dbReference>
<dbReference type="SUPFAM" id="SSF51658">
    <property type="entry name" value="Xylose isomerase-like"/>
    <property type="match status" value="1"/>
</dbReference>
<keyword evidence="2" id="KW-1185">Reference proteome</keyword>
<dbReference type="InterPro" id="IPR036237">
    <property type="entry name" value="Xyl_isomerase-like_sf"/>
</dbReference>
<accession>A0A0W0WDZ0</accession>